<dbReference type="AlphaFoldDB" id="A0A0A9GJW0"/>
<accession>A0A0A9GJW0</accession>
<proteinExistence type="predicted"/>
<feature type="compositionally biased region" description="Basic residues" evidence="1">
    <location>
        <begin position="14"/>
        <end position="28"/>
    </location>
</feature>
<feature type="compositionally biased region" description="Low complexity" evidence="1">
    <location>
        <begin position="1"/>
        <end position="13"/>
    </location>
</feature>
<evidence type="ECO:0000256" key="1">
    <source>
        <dbReference type="SAM" id="MobiDB-lite"/>
    </source>
</evidence>
<name>A0A0A9GJW0_ARUDO</name>
<reference evidence="2" key="2">
    <citation type="journal article" date="2015" name="Data Brief">
        <title>Shoot transcriptome of the giant reed, Arundo donax.</title>
        <authorList>
            <person name="Barrero R.A."/>
            <person name="Guerrero F.D."/>
            <person name="Moolhuijzen P."/>
            <person name="Goolsby J.A."/>
            <person name="Tidwell J."/>
            <person name="Bellgard S.E."/>
            <person name="Bellgard M.I."/>
        </authorList>
    </citation>
    <scope>NUCLEOTIDE SEQUENCE</scope>
    <source>
        <tissue evidence="2">Shoot tissue taken approximately 20 cm above the soil surface</tissue>
    </source>
</reference>
<organism evidence="2">
    <name type="scientific">Arundo donax</name>
    <name type="common">Giant reed</name>
    <name type="synonym">Donax arundinaceus</name>
    <dbReference type="NCBI Taxonomy" id="35708"/>
    <lineage>
        <taxon>Eukaryota</taxon>
        <taxon>Viridiplantae</taxon>
        <taxon>Streptophyta</taxon>
        <taxon>Embryophyta</taxon>
        <taxon>Tracheophyta</taxon>
        <taxon>Spermatophyta</taxon>
        <taxon>Magnoliopsida</taxon>
        <taxon>Liliopsida</taxon>
        <taxon>Poales</taxon>
        <taxon>Poaceae</taxon>
        <taxon>PACMAD clade</taxon>
        <taxon>Arundinoideae</taxon>
        <taxon>Arundineae</taxon>
        <taxon>Arundo</taxon>
    </lineage>
</organism>
<dbReference type="EMBL" id="GBRH01173124">
    <property type="protein sequence ID" value="JAE24772.1"/>
    <property type="molecule type" value="Transcribed_RNA"/>
</dbReference>
<sequence length="28" mass="3102">MLQPPALAVAVRPAGRRRRAPSQHRHGD</sequence>
<evidence type="ECO:0000313" key="2">
    <source>
        <dbReference type="EMBL" id="JAE24772.1"/>
    </source>
</evidence>
<feature type="region of interest" description="Disordered" evidence="1">
    <location>
        <begin position="1"/>
        <end position="28"/>
    </location>
</feature>
<protein>
    <submittedName>
        <fullName evidence="2">Uncharacterized protein</fullName>
    </submittedName>
</protein>
<reference evidence="2" key="1">
    <citation type="submission" date="2014-09" db="EMBL/GenBank/DDBJ databases">
        <authorList>
            <person name="Magalhaes I.L.F."/>
            <person name="Oliveira U."/>
            <person name="Santos F.R."/>
            <person name="Vidigal T.H.D.A."/>
            <person name="Brescovit A.D."/>
            <person name="Santos A.J."/>
        </authorList>
    </citation>
    <scope>NUCLEOTIDE SEQUENCE</scope>
    <source>
        <tissue evidence="2">Shoot tissue taken approximately 20 cm above the soil surface</tissue>
    </source>
</reference>